<comment type="caution">
    <text evidence="3">The sequence shown here is derived from an EMBL/GenBank/DDBJ whole genome shotgun (WGS) entry which is preliminary data.</text>
</comment>
<dbReference type="InterPro" id="IPR005674">
    <property type="entry name" value="CocE/Ser_esterase"/>
</dbReference>
<dbReference type="Gene3D" id="3.40.50.1820">
    <property type="entry name" value="alpha/beta hydrolase"/>
    <property type="match status" value="1"/>
</dbReference>
<proteinExistence type="predicted"/>
<dbReference type="GO" id="GO:0008239">
    <property type="term" value="F:dipeptidyl-peptidase activity"/>
    <property type="evidence" value="ECO:0007669"/>
    <property type="project" value="InterPro"/>
</dbReference>
<organism evidence="3 4">
    <name type="scientific">Lentibacillus populi</name>
    <dbReference type="NCBI Taxonomy" id="1827502"/>
    <lineage>
        <taxon>Bacteria</taxon>
        <taxon>Bacillati</taxon>
        <taxon>Bacillota</taxon>
        <taxon>Bacilli</taxon>
        <taxon>Bacillales</taxon>
        <taxon>Bacillaceae</taxon>
        <taxon>Lentibacillus</taxon>
    </lineage>
</organism>
<dbReference type="Gene3D" id="2.60.120.260">
    <property type="entry name" value="Galactose-binding domain-like"/>
    <property type="match status" value="1"/>
</dbReference>
<reference evidence="3" key="1">
    <citation type="journal article" date="2014" name="Int. J. Syst. Evol. Microbiol.">
        <title>Complete genome sequence of Corynebacterium casei LMG S-19264T (=DSM 44701T), isolated from a smear-ripened cheese.</title>
        <authorList>
            <consortium name="US DOE Joint Genome Institute (JGI-PGF)"/>
            <person name="Walter F."/>
            <person name="Albersmeier A."/>
            <person name="Kalinowski J."/>
            <person name="Ruckert C."/>
        </authorList>
    </citation>
    <scope>NUCLEOTIDE SEQUENCE</scope>
    <source>
        <strain evidence="3">CGMCC 1.15454</strain>
    </source>
</reference>
<dbReference type="Gene3D" id="1.10.3020.10">
    <property type="entry name" value="alpha-amino acid ester hydrolase ( Helical cap domain)"/>
    <property type="match status" value="1"/>
</dbReference>
<evidence type="ECO:0000313" key="4">
    <source>
        <dbReference type="Proteomes" id="UP000621492"/>
    </source>
</evidence>
<dbReference type="InterPro" id="IPR050585">
    <property type="entry name" value="Xaa-Pro_dipeptidyl-ppase/CocE"/>
</dbReference>
<dbReference type="Proteomes" id="UP000621492">
    <property type="component" value="Unassembled WGS sequence"/>
</dbReference>
<dbReference type="InterPro" id="IPR029058">
    <property type="entry name" value="AB_hydrolase_fold"/>
</dbReference>
<feature type="domain" description="Xaa-Pro dipeptidyl-peptidase C-terminal" evidence="2">
    <location>
        <begin position="311"/>
        <end position="550"/>
    </location>
</feature>
<dbReference type="AlphaFoldDB" id="A0A9W5U0W5"/>
<evidence type="ECO:0000256" key="1">
    <source>
        <dbReference type="ARBA" id="ARBA00022801"/>
    </source>
</evidence>
<accession>A0A9W5U0W5</accession>
<dbReference type="SUPFAM" id="SSF53474">
    <property type="entry name" value="alpha/beta-Hydrolases"/>
    <property type="match status" value="1"/>
</dbReference>
<name>A0A9W5U0W5_9BACI</name>
<dbReference type="PANTHER" id="PTHR43056:SF10">
    <property type="entry name" value="COCE_NOND FAMILY, PUTATIVE (AFU_ORTHOLOGUE AFUA_7G00600)-RELATED"/>
    <property type="match status" value="1"/>
</dbReference>
<dbReference type="EMBL" id="BMJD01000045">
    <property type="protein sequence ID" value="GGB57243.1"/>
    <property type="molecule type" value="Genomic_DNA"/>
</dbReference>
<dbReference type="SMART" id="SM00939">
    <property type="entry name" value="PepX_C"/>
    <property type="match status" value="1"/>
</dbReference>
<evidence type="ECO:0000259" key="2">
    <source>
        <dbReference type="SMART" id="SM00939"/>
    </source>
</evidence>
<keyword evidence="4" id="KW-1185">Reference proteome</keyword>
<dbReference type="RefSeq" id="WP_286171269.1">
    <property type="nucleotide sequence ID" value="NZ_BMJD01000045.1"/>
</dbReference>
<reference evidence="3" key="2">
    <citation type="submission" date="2020-09" db="EMBL/GenBank/DDBJ databases">
        <authorList>
            <person name="Sun Q."/>
            <person name="Zhou Y."/>
        </authorList>
    </citation>
    <scope>NUCLEOTIDE SEQUENCE</scope>
    <source>
        <strain evidence="3">CGMCC 1.15454</strain>
    </source>
</reference>
<dbReference type="Pfam" id="PF08530">
    <property type="entry name" value="PepX_C"/>
    <property type="match status" value="1"/>
</dbReference>
<dbReference type="NCBIfam" id="TIGR00976">
    <property type="entry name" value="CocE_NonD"/>
    <property type="match status" value="1"/>
</dbReference>
<sequence>MNEKMIVEENVPCELRDGTILRSDIYRPNEGGYYPVLMLRLPYDKKTKRYYDQYVEVPRMVAAGYIVILQDVRGRFASDGEFYPFIHERNDGYDAVEWAAKLPYANGKVGLFGMSYHGYTQLAAAVEKPPSLKAIAPVMTMADPWQDLLSGYEAASSSANLQTWTLGSIIFDQLKRRNDPRAAKAPEYINKLTEWLYEKPAKDWTPMKDLDPDSFYFDVINEKLASDHIAKMQVKEKLADIEIPALFMGGWFDSLLGSTLEAYQIYHGPRMLWIGPWTHEQMTGQAGDKYFANAKTNIGVDKLEDPTEIHINWFDKWLKDKPLSMEKPVHLYLMQQKRWEAYVEWSPVSRKKELYLASNGNAQTRNGDGKLLDTPEASETKCQLCLDPGKPVPTRGGGVLIAGHNSGMFQIGDIQDREDVLVYNYPFQEKDIHILGTVKASIWVSAFSPLLDLAVRLSDVEPTGDVYNIIDTFYRQKVTELDMPFCVELVIGHTAYTIKKGHQLRLDITASNAPLYDVNLNNGQTTRTASSGNPQFQQVYQGGNLPSKITLPLSTNVGV</sequence>
<gene>
    <name evidence="3" type="ORF">GCM10011409_38460</name>
</gene>
<dbReference type="InterPro" id="IPR008979">
    <property type="entry name" value="Galactose-bd-like_sf"/>
</dbReference>
<dbReference type="SUPFAM" id="SSF49785">
    <property type="entry name" value="Galactose-binding domain-like"/>
    <property type="match status" value="1"/>
</dbReference>
<evidence type="ECO:0000313" key="3">
    <source>
        <dbReference type="EMBL" id="GGB57243.1"/>
    </source>
</evidence>
<dbReference type="Pfam" id="PF02129">
    <property type="entry name" value="Peptidase_S15"/>
    <property type="match status" value="1"/>
</dbReference>
<dbReference type="PANTHER" id="PTHR43056">
    <property type="entry name" value="PEPTIDASE S9 PROLYL OLIGOPEPTIDASE"/>
    <property type="match status" value="1"/>
</dbReference>
<protein>
    <submittedName>
        <fullName evidence="3">Acyl esterase</fullName>
    </submittedName>
</protein>
<dbReference type="InterPro" id="IPR013736">
    <property type="entry name" value="Xaa-Pro_dipept_C"/>
</dbReference>
<keyword evidence="1" id="KW-0378">Hydrolase</keyword>
<dbReference type="InterPro" id="IPR000383">
    <property type="entry name" value="Xaa-Pro-like_dom"/>
</dbReference>